<keyword evidence="3" id="KW-0732">Signal</keyword>
<evidence type="ECO:0000313" key="4">
    <source>
        <dbReference type="EMBL" id="KAK4145647.1"/>
    </source>
</evidence>
<evidence type="ECO:0000313" key="5">
    <source>
        <dbReference type="Proteomes" id="UP001302676"/>
    </source>
</evidence>
<dbReference type="InterPro" id="IPR000250">
    <property type="entry name" value="Peptidase_G1"/>
</dbReference>
<keyword evidence="5" id="KW-1185">Reference proteome</keyword>
<dbReference type="GO" id="GO:0006508">
    <property type="term" value="P:proteolysis"/>
    <property type="evidence" value="ECO:0007669"/>
    <property type="project" value="InterPro"/>
</dbReference>
<dbReference type="CDD" id="cd13426">
    <property type="entry name" value="Peptidase_G1"/>
    <property type="match status" value="1"/>
</dbReference>
<protein>
    <submittedName>
        <fullName evidence="4">Concanavalin A-like lectin/glucanase domain-containing protein</fullName>
    </submittedName>
</protein>
<dbReference type="GO" id="GO:0070007">
    <property type="term" value="F:glutamic-type endopeptidase activity"/>
    <property type="evidence" value="ECO:0007669"/>
    <property type="project" value="InterPro"/>
</dbReference>
<name>A0AAN6V6I9_9PEZI</name>
<comment type="caution">
    <text evidence="4">The sequence shown here is derived from an EMBL/GenBank/DDBJ whole genome shotgun (WGS) entry which is preliminary data.</text>
</comment>
<feature type="signal peptide" evidence="3">
    <location>
        <begin position="1"/>
        <end position="17"/>
    </location>
</feature>
<dbReference type="PANTHER" id="PTHR37536">
    <property type="entry name" value="PUTATIVE (AFU_ORTHOLOGUE AFUA_3G02970)-RELATED"/>
    <property type="match status" value="1"/>
</dbReference>
<reference evidence="4" key="1">
    <citation type="journal article" date="2023" name="Mol. Phylogenet. Evol.">
        <title>Genome-scale phylogeny and comparative genomics of the fungal order Sordariales.</title>
        <authorList>
            <person name="Hensen N."/>
            <person name="Bonometti L."/>
            <person name="Westerberg I."/>
            <person name="Brannstrom I.O."/>
            <person name="Guillou S."/>
            <person name="Cros-Aarteil S."/>
            <person name="Calhoun S."/>
            <person name="Haridas S."/>
            <person name="Kuo A."/>
            <person name="Mondo S."/>
            <person name="Pangilinan J."/>
            <person name="Riley R."/>
            <person name="LaButti K."/>
            <person name="Andreopoulos B."/>
            <person name="Lipzen A."/>
            <person name="Chen C."/>
            <person name="Yan M."/>
            <person name="Daum C."/>
            <person name="Ng V."/>
            <person name="Clum A."/>
            <person name="Steindorff A."/>
            <person name="Ohm R.A."/>
            <person name="Martin F."/>
            <person name="Silar P."/>
            <person name="Natvig D.O."/>
            <person name="Lalanne C."/>
            <person name="Gautier V."/>
            <person name="Ament-Velasquez S.L."/>
            <person name="Kruys A."/>
            <person name="Hutchinson M.I."/>
            <person name="Powell A.J."/>
            <person name="Barry K."/>
            <person name="Miller A.N."/>
            <person name="Grigoriev I.V."/>
            <person name="Debuchy R."/>
            <person name="Gladieux P."/>
            <person name="Hiltunen Thoren M."/>
            <person name="Johannesson H."/>
        </authorList>
    </citation>
    <scope>NUCLEOTIDE SEQUENCE</scope>
    <source>
        <strain evidence="4">CBS 141.50</strain>
    </source>
</reference>
<accession>A0AAN6V6I9</accession>
<dbReference type="Gene3D" id="2.60.120.700">
    <property type="entry name" value="Peptidase G1"/>
    <property type="match status" value="1"/>
</dbReference>
<dbReference type="PANTHER" id="PTHR37536:SF1">
    <property type="entry name" value="ASPERGILLOPEPSIN, PUTAITVE (AFU_ORTHOLOGUE AFUA_7G01200)"/>
    <property type="match status" value="1"/>
</dbReference>
<dbReference type="InterPro" id="IPR013320">
    <property type="entry name" value="ConA-like_dom_sf"/>
</dbReference>
<dbReference type="PRINTS" id="PR00977">
    <property type="entry name" value="SCYTLDPTASE"/>
</dbReference>
<evidence type="ECO:0000256" key="2">
    <source>
        <dbReference type="SAM" id="MobiDB-lite"/>
    </source>
</evidence>
<dbReference type="RefSeq" id="XP_062639018.1">
    <property type="nucleotide sequence ID" value="XM_062783254.1"/>
</dbReference>
<dbReference type="GeneID" id="87819867"/>
<dbReference type="SUPFAM" id="SSF49899">
    <property type="entry name" value="Concanavalin A-like lectins/glucanases"/>
    <property type="match status" value="1"/>
</dbReference>
<dbReference type="EMBL" id="MU853567">
    <property type="protein sequence ID" value="KAK4145647.1"/>
    <property type="molecule type" value="Genomic_DNA"/>
</dbReference>
<proteinExistence type="predicted"/>
<dbReference type="AlphaFoldDB" id="A0AAN6V6I9"/>
<sequence>MQWAFITLLSSAIAVLASPTHTANRTLTFTIEATRHGKPIPPSQIKLEPFEFGRSHIGHHGPVPAPPSSPEAVDPTPRMAKRANPTATSNNWCGSVNTLSKTNPVKTIHGEFQHPTCSLRGGSTTFPQAAANWVGIDGDSWTSALLQAGTVCKIDNSTGIVKNEVWWQWVPSAAYTITSMPVSPDDWFEITIATSSATSAEITITNLAQAHTYTITINSGPTLARVNADWVVERPYFGTTLAGFPTFTDVWFDNAWADLISGARVNVDGAKQYQIPGLCASQEWDGAWVTINVTGSATLS</sequence>
<organism evidence="4 5">
    <name type="scientific">Dichotomopilus funicola</name>
    <dbReference type="NCBI Taxonomy" id="1934379"/>
    <lineage>
        <taxon>Eukaryota</taxon>
        <taxon>Fungi</taxon>
        <taxon>Dikarya</taxon>
        <taxon>Ascomycota</taxon>
        <taxon>Pezizomycotina</taxon>
        <taxon>Sordariomycetes</taxon>
        <taxon>Sordariomycetidae</taxon>
        <taxon>Sordariales</taxon>
        <taxon>Chaetomiaceae</taxon>
        <taxon>Dichotomopilus</taxon>
    </lineage>
</organism>
<dbReference type="Proteomes" id="UP001302676">
    <property type="component" value="Unassembled WGS sequence"/>
</dbReference>
<dbReference type="Pfam" id="PF01828">
    <property type="entry name" value="Peptidase_A4"/>
    <property type="match status" value="1"/>
</dbReference>
<evidence type="ECO:0000256" key="1">
    <source>
        <dbReference type="PIRSR" id="PIRSR600250-50"/>
    </source>
</evidence>
<feature type="chain" id="PRO_5042995280" evidence="3">
    <location>
        <begin position="18"/>
        <end position="300"/>
    </location>
</feature>
<evidence type="ECO:0000256" key="3">
    <source>
        <dbReference type="SAM" id="SignalP"/>
    </source>
</evidence>
<feature type="region of interest" description="Disordered" evidence="2">
    <location>
        <begin position="56"/>
        <end position="87"/>
    </location>
</feature>
<reference evidence="4" key="2">
    <citation type="submission" date="2023-05" db="EMBL/GenBank/DDBJ databases">
        <authorList>
            <consortium name="Lawrence Berkeley National Laboratory"/>
            <person name="Steindorff A."/>
            <person name="Hensen N."/>
            <person name="Bonometti L."/>
            <person name="Westerberg I."/>
            <person name="Brannstrom I.O."/>
            <person name="Guillou S."/>
            <person name="Cros-Aarteil S."/>
            <person name="Calhoun S."/>
            <person name="Haridas S."/>
            <person name="Kuo A."/>
            <person name="Mondo S."/>
            <person name="Pangilinan J."/>
            <person name="Riley R."/>
            <person name="Labutti K."/>
            <person name="Andreopoulos B."/>
            <person name="Lipzen A."/>
            <person name="Chen C."/>
            <person name="Yanf M."/>
            <person name="Daum C."/>
            <person name="Ng V."/>
            <person name="Clum A."/>
            <person name="Ohm R."/>
            <person name="Martin F."/>
            <person name="Silar P."/>
            <person name="Natvig D."/>
            <person name="Lalanne C."/>
            <person name="Gautier V."/>
            <person name="Ament-Velasquez S.L."/>
            <person name="Kruys A."/>
            <person name="Hutchinson M.I."/>
            <person name="Powell A.J."/>
            <person name="Barry K."/>
            <person name="Miller A.N."/>
            <person name="Grigoriev I.V."/>
            <person name="Debuchy R."/>
            <person name="Gladieux P."/>
            <person name="Thoren M.H."/>
            <person name="Johannesson H."/>
        </authorList>
    </citation>
    <scope>NUCLEOTIDE SEQUENCE</scope>
    <source>
        <strain evidence="4">CBS 141.50</strain>
    </source>
</reference>
<gene>
    <name evidence="4" type="ORF">C8A04DRAFT_35677</name>
</gene>
<dbReference type="InterPro" id="IPR038656">
    <property type="entry name" value="Peptidase_G1_sf"/>
</dbReference>
<feature type="active site" description="Proton acceptor" evidence="1">
    <location>
        <position position="233"/>
    </location>
</feature>